<protein>
    <submittedName>
        <fullName evidence="6">Neur_chan_LBD domain-containing protein</fullName>
    </submittedName>
</protein>
<dbReference type="InterPro" id="IPR036734">
    <property type="entry name" value="Neur_chan_lig-bd_sf"/>
</dbReference>
<feature type="domain" description="Neurotransmitter-gated ion-channel ligand-binding" evidence="3">
    <location>
        <begin position="37"/>
        <end position="88"/>
    </location>
</feature>
<evidence type="ECO:0000313" key="6">
    <source>
        <dbReference type="WBParaSite" id="TCNE_0001937301-mRNA-1"/>
    </source>
</evidence>
<evidence type="ECO:0000313" key="5">
    <source>
        <dbReference type="Proteomes" id="UP000050794"/>
    </source>
</evidence>
<dbReference type="InterPro" id="IPR018000">
    <property type="entry name" value="Neurotransmitter_ion_chnl_CS"/>
</dbReference>
<keyword evidence="2" id="KW-0472">Membrane</keyword>
<dbReference type="WBParaSite" id="TCNE_0001937301-mRNA-1">
    <property type="protein sequence ID" value="TCNE_0001937301-mRNA-1"/>
    <property type="gene ID" value="TCNE_0001937301"/>
</dbReference>
<dbReference type="GO" id="GO:0005230">
    <property type="term" value="F:extracellular ligand-gated monoatomic ion channel activity"/>
    <property type="evidence" value="ECO:0007669"/>
    <property type="project" value="InterPro"/>
</dbReference>
<dbReference type="Proteomes" id="UP000050794">
    <property type="component" value="Unassembled WGS sequence"/>
</dbReference>
<sequence length="192" mass="21895">MHLLMQSRKTGVTPRKQFQIIEVRVSRVNGYSADAGADGNYEVSFLSNVNVESNGDVTWVPPAIYKSSCRIDVEYFPFDEQTCVLIFGIPFSCLLFTHQQSACTFMVGQLTRNDASISGSWTYDSSEVQLSWYNNKEYVELNDYSYSGIWDVMDVPGQLAQNASKVVFHIVIRRFLLFIASLSFWQQNFCSQ</sequence>
<dbReference type="Pfam" id="PF02931">
    <property type="entry name" value="Neur_chan_LBD"/>
    <property type="match status" value="2"/>
</dbReference>
<dbReference type="GO" id="GO:0004888">
    <property type="term" value="F:transmembrane signaling receptor activity"/>
    <property type="evidence" value="ECO:0007669"/>
    <property type="project" value="InterPro"/>
</dbReference>
<dbReference type="InterPro" id="IPR006201">
    <property type="entry name" value="Neur_channel"/>
</dbReference>
<keyword evidence="5" id="KW-1185">Reference proteome</keyword>
<evidence type="ECO:0000256" key="2">
    <source>
        <dbReference type="ARBA" id="ARBA00023136"/>
    </source>
</evidence>
<gene>
    <name evidence="4" type="ORF">TCNE_LOCUS19369</name>
</gene>
<accession>A0A183VF49</accession>
<proteinExistence type="predicted"/>
<reference evidence="4 5" key="2">
    <citation type="submission" date="2018-11" db="EMBL/GenBank/DDBJ databases">
        <authorList>
            <consortium name="Pathogen Informatics"/>
        </authorList>
    </citation>
    <scope>NUCLEOTIDE SEQUENCE [LARGE SCALE GENOMIC DNA]</scope>
</reference>
<evidence type="ECO:0000256" key="1">
    <source>
        <dbReference type="ARBA" id="ARBA00004141"/>
    </source>
</evidence>
<dbReference type="InterPro" id="IPR006202">
    <property type="entry name" value="Neur_chan_lig-bd"/>
</dbReference>
<organism evidence="5 6">
    <name type="scientific">Toxocara canis</name>
    <name type="common">Canine roundworm</name>
    <dbReference type="NCBI Taxonomy" id="6265"/>
    <lineage>
        <taxon>Eukaryota</taxon>
        <taxon>Metazoa</taxon>
        <taxon>Ecdysozoa</taxon>
        <taxon>Nematoda</taxon>
        <taxon>Chromadorea</taxon>
        <taxon>Rhabditida</taxon>
        <taxon>Spirurina</taxon>
        <taxon>Ascaridomorpha</taxon>
        <taxon>Ascaridoidea</taxon>
        <taxon>Toxocaridae</taxon>
        <taxon>Toxocara</taxon>
    </lineage>
</organism>
<dbReference type="AlphaFoldDB" id="A0A183VF49"/>
<dbReference type="GO" id="GO:0016020">
    <property type="term" value="C:membrane"/>
    <property type="evidence" value="ECO:0007669"/>
    <property type="project" value="UniProtKB-SubCell"/>
</dbReference>
<evidence type="ECO:0000259" key="3">
    <source>
        <dbReference type="Pfam" id="PF02931"/>
    </source>
</evidence>
<dbReference type="EMBL" id="UYWY01026797">
    <property type="protein sequence ID" value="VDM50690.1"/>
    <property type="molecule type" value="Genomic_DNA"/>
</dbReference>
<dbReference type="Gene3D" id="2.70.170.10">
    <property type="entry name" value="Neurotransmitter-gated ion-channel ligand-binding domain"/>
    <property type="match status" value="1"/>
</dbReference>
<name>A0A183VF49_TOXCA</name>
<dbReference type="PANTHER" id="PTHR18945">
    <property type="entry name" value="NEUROTRANSMITTER GATED ION CHANNEL"/>
    <property type="match status" value="1"/>
</dbReference>
<feature type="domain" description="Neurotransmitter-gated ion-channel ligand-binding" evidence="3">
    <location>
        <begin position="119"/>
        <end position="174"/>
    </location>
</feature>
<evidence type="ECO:0000313" key="4">
    <source>
        <dbReference type="EMBL" id="VDM50690.1"/>
    </source>
</evidence>
<dbReference type="PROSITE" id="PS00236">
    <property type="entry name" value="NEUROTR_ION_CHANNEL"/>
    <property type="match status" value="1"/>
</dbReference>
<dbReference type="SUPFAM" id="SSF63712">
    <property type="entry name" value="Nicotinic receptor ligand binding domain-like"/>
    <property type="match status" value="2"/>
</dbReference>
<reference evidence="6" key="1">
    <citation type="submission" date="2016-06" db="UniProtKB">
        <authorList>
            <consortium name="WormBaseParasite"/>
        </authorList>
    </citation>
    <scope>IDENTIFICATION</scope>
</reference>
<comment type="subcellular location">
    <subcellularLocation>
        <location evidence="1">Membrane</location>
        <topology evidence="1">Multi-pass membrane protein</topology>
    </subcellularLocation>
</comment>